<name>A0A7Y9RY61_9ACTN</name>
<comment type="caution">
    <text evidence="2">The sequence shown here is derived from an EMBL/GenBank/DDBJ whole genome shotgun (WGS) entry which is preliminary data.</text>
</comment>
<gene>
    <name evidence="2" type="ORF">BJ980_001343</name>
</gene>
<dbReference type="Pfam" id="PF03358">
    <property type="entry name" value="FMN_red"/>
    <property type="match status" value="1"/>
</dbReference>
<proteinExistence type="predicted"/>
<dbReference type="PANTHER" id="PTHR30543">
    <property type="entry name" value="CHROMATE REDUCTASE"/>
    <property type="match status" value="1"/>
</dbReference>
<dbReference type="GO" id="GO:0010181">
    <property type="term" value="F:FMN binding"/>
    <property type="evidence" value="ECO:0007669"/>
    <property type="project" value="TreeGrafter"/>
</dbReference>
<sequence length="182" mass="19484">MKIGIIIGSTRPGRLGSSVGKWVLDEALAHGGAEFELIELADYDLELLNDPTVPGAANREYADPKVRTWGQKIDELDGFVFVTPEYNHSVPAAMKNAFDSIYPEWGSKALGLVAYGADGGVRAVEHWRTIAANAHLIAVRPQVSLGLFTDFAESGLAPLERRTGELAGVLDAVIALSGKLRG</sequence>
<evidence type="ECO:0000313" key="3">
    <source>
        <dbReference type="Proteomes" id="UP000540656"/>
    </source>
</evidence>
<dbReference type="GO" id="GO:0016491">
    <property type="term" value="F:oxidoreductase activity"/>
    <property type="evidence" value="ECO:0007669"/>
    <property type="project" value="InterPro"/>
</dbReference>
<organism evidence="2 3">
    <name type="scientific">Nocardioides daedukensis</name>
    <dbReference type="NCBI Taxonomy" id="634462"/>
    <lineage>
        <taxon>Bacteria</taxon>
        <taxon>Bacillati</taxon>
        <taxon>Actinomycetota</taxon>
        <taxon>Actinomycetes</taxon>
        <taxon>Propionibacteriales</taxon>
        <taxon>Nocardioidaceae</taxon>
        <taxon>Nocardioides</taxon>
    </lineage>
</organism>
<dbReference type="InterPro" id="IPR029039">
    <property type="entry name" value="Flavoprotein-like_sf"/>
</dbReference>
<dbReference type="EMBL" id="JACCAA010000001">
    <property type="protein sequence ID" value="NYG58420.1"/>
    <property type="molecule type" value="Genomic_DNA"/>
</dbReference>
<dbReference type="PANTHER" id="PTHR30543:SF21">
    <property type="entry name" value="NAD(P)H-DEPENDENT FMN REDUCTASE LOT6"/>
    <property type="match status" value="1"/>
</dbReference>
<dbReference type="Proteomes" id="UP000540656">
    <property type="component" value="Unassembled WGS sequence"/>
</dbReference>
<dbReference type="AlphaFoldDB" id="A0A7Y9RY61"/>
<dbReference type="GO" id="GO:0005829">
    <property type="term" value="C:cytosol"/>
    <property type="evidence" value="ECO:0007669"/>
    <property type="project" value="TreeGrafter"/>
</dbReference>
<dbReference type="Gene3D" id="3.40.50.360">
    <property type="match status" value="1"/>
</dbReference>
<feature type="domain" description="NADPH-dependent FMN reductase-like" evidence="1">
    <location>
        <begin position="1"/>
        <end position="148"/>
    </location>
</feature>
<evidence type="ECO:0000259" key="1">
    <source>
        <dbReference type="Pfam" id="PF03358"/>
    </source>
</evidence>
<evidence type="ECO:0000313" key="2">
    <source>
        <dbReference type="EMBL" id="NYG58420.1"/>
    </source>
</evidence>
<accession>A0A7Y9RY61</accession>
<dbReference type="InterPro" id="IPR005025">
    <property type="entry name" value="FMN_Rdtase-like_dom"/>
</dbReference>
<keyword evidence="3" id="KW-1185">Reference proteome</keyword>
<dbReference type="SUPFAM" id="SSF52218">
    <property type="entry name" value="Flavoproteins"/>
    <property type="match status" value="1"/>
</dbReference>
<protein>
    <submittedName>
        <fullName evidence="2">NAD(P)H-dependent FMN reductase</fullName>
    </submittedName>
</protein>
<dbReference type="RefSeq" id="WP_179501586.1">
    <property type="nucleotide sequence ID" value="NZ_JACCAA010000001.1"/>
</dbReference>
<reference evidence="2 3" key="1">
    <citation type="submission" date="2020-07" db="EMBL/GenBank/DDBJ databases">
        <title>Sequencing the genomes of 1000 actinobacteria strains.</title>
        <authorList>
            <person name="Klenk H.-P."/>
        </authorList>
    </citation>
    <scope>NUCLEOTIDE SEQUENCE [LARGE SCALE GENOMIC DNA]</scope>
    <source>
        <strain evidence="2 3">DSM 23819</strain>
    </source>
</reference>
<dbReference type="InterPro" id="IPR050712">
    <property type="entry name" value="NAD(P)H-dep_reductase"/>
</dbReference>